<proteinExistence type="predicted"/>
<reference evidence="1" key="2">
    <citation type="submission" date="2020-09" db="EMBL/GenBank/DDBJ databases">
        <authorList>
            <person name="Sun Q."/>
            <person name="Kim S."/>
        </authorList>
    </citation>
    <scope>NUCLEOTIDE SEQUENCE</scope>
    <source>
        <strain evidence="1">KCTC 42651</strain>
    </source>
</reference>
<keyword evidence="2" id="KW-1185">Reference proteome</keyword>
<dbReference type="RefSeq" id="WP_189994114.1">
    <property type="nucleotide sequence ID" value="NZ_BMZS01000012.1"/>
</dbReference>
<comment type="caution">
    <text evidence="1">The sequence shown here is derived from an EMBL/GenBank/DDBJ whole genome shotgun (WGS) entry which is preliminary data.</text>
</comment>
<organism evidence="1 2">
    <name type="scientific">Thalassobaculum fulvum</name>
    <dbReference type="NCBI Taxonomy" id="1633335"/>
    <lineage>
        <taxon>Bacteria</taxon>
        <taxon>Pseudomonadati</taxon>
        <taxon>Pseudomonadota</taxon>
        <taxon>Alphaproteobacteria</taxon>
        <taxon>Rhodospirillales</taxon>
        <taxon>Thalassobaculaceae</taxon>
        <taxon>Thalassobaculum</taxon>
    </lineage>
</organism>
<reference evidence="1" key="1">
    <citation type="journal article" date="2014" name="Int. J. Syst. Evol. Microbiol.">
        <title>Complete genome sequence of Corynebacterium casei LMG S-19264T (=DSM 44701T), isolated from a smear-ripened cheese.</title>
        <authorList>
            <consortium name="US DOE Joint Genome Institute (JGI-PGF)"/>
            <person name="Walter F."/>
            <person name="Albersmeier A."/>
            <person name="Kalinowski J."/>
            <person name="Ruckert C."/>
        </authorList>
    </citation>
    <scope>NUCLEOTIDE SEQUENCE</scope>
    <source>
        <strain evidence="1">KCTC 42651</strain>
    </source>
</reference>
<sequence length="68" mass="7295">MTRTTTHSTATLSTADIAILVRRGRALHGRAVRDGFASFGRWLLRTANDALGRRATVRLGCSDCGAHA</sequence>
<dbReference type="Proteomes" id="UP000630353">
    <property type="component" value="Unassembled WGS sequence"/>
</dbReference>
<accession>A0A918XX14</accession>
<dbReference type="AlphaFoldDB" id="A0A918XX14"/>
<gene>
    <name evidence="1" type="ORF">GCM10017083_46130</name>
</gene>
<dbReference type="EMBL" id="BMZS01000012">
    <property type="protein sequence ID" value="GHD60372.1"/>
    <property type="molecule type" value="Genomic_DNA"/>
</dbReference>
<protein>
    <submittedName>
        <fullName evidence="1">Uncharacterized protein</fullName>
    </submittedName>
</protein>
<name>A0A918XX14_9PROT</name>
<evidence type="ECO:0000313" key="1">
    <source>
        <dbReference type="EMBL" id="GHD60372.1"/>
    </source>
</evidence>
<evidence type="ECO:0000313" key="2">
    <source>
        <dbReference type="Proteomes" id="UP000630353"/>
    </source>
</evidence>